<dbReference type="RefSeq" id="WP_112745840.1">
    <property type="nucleotide sequence ID" value="NZ_QMFY01000002.1"/>
</dbReference>
<reference evidence="1 2" key="1">
    <citation type="submission" date="2018-06" db="EMBL/GenBank/DDBJ databases">
        <title>Chryseolinea flavus sp. nov., a member of the phylum Bacteroidetes isolated from soil.</title>
        <authorList>
            <person name="Li Y."/>
            <person name="Wang J."/>
        </authorList>
    </citation>
    <scope>NUCLEOTIDE SEQUENCE [LARGE SCALE GENOMIC DNA]</scope>
    <source>
        <strain evidence="1 2">SDU1-6</strain>
    </source>
</reference>
<evidence type="ECO:0000313" key="2">
    <source>
        <dbReference type="Proteomes" id="UP000251889"/>
    </source>
</evidence>
<keyword evidence="2" id="KW-1185">Reference proteome</keyword>
<evidence type="ECO:0000313" key="1">
    <source>
        <dbReference type="EMBL" id="RAW02015.1"/>
    </source>
</evidence>
<organism evidence="1 2">
    <name type="scientific">Pseudochryseolinea flava</name>
    <dbReference type="NCBI Taxonomy" id="2059302"/>
    <lineage>
        <taxon>Bacteria</taxon>
        <taxon>Pseudomonadati</taxon>
        <taxon>Bacteroidota</taxon>
        <taxon>Cytophagia</taxon>
        <taxon>Cytophagales</taxon>
        <taxon>Fulvivirgaceae</taxon>
        <taxon>Pseudochryseolinea</taxon>
    </lineage>
</organism>
<accession>A0A364Y5D3</accession>
<comment type="caution">
    <text evidence="1">The sequence shown here is derived from an EMBL/GenBank/DDBJ whole genome shotgun (WGS) entry which is preliminary data.</text>
</comment>
<dbReference type="AlphaFoldDB" id="A0A364Y5D3"/>
<dbReference type="OrthoDB" id="1163789at2"/>
<protein>
    <submittedName>
        <fullName evidence="1">Uncharacterized protein</fullName>
    </submittedName>
</protein>
<gene>
    <name evidence="1" type="ORF">DQQ10_05520</name>
</gene>
<name>A0A364Y5D3_9BACT</name>
<proteinExistence type="predicted"/>
<sequence>MHTLSNDNIYPVGSSVVARLAPGPLIIDQYYQRTYYCAFAEHPEMKHLAYYERELILSSKKNSVTKLK</sequence>
<dbReference type="EMBL" id="QMFY01000002">
    <property type="protein sequence ID" value="RAW02015.1"/>
    <property type="molecule type" value="Genomic_DNA"/>
</dbReference>
<dbReference type="Proteomes" id="UP000251889">
    <property type="component" value="Unassembled WGS sequence"/>
</dbReference>